<protein>
    <submittedName>
        <fullName evidence="3">Uncharacterized protein</fullName>
    </submittedName>
</protein>
<evidence type="ECO:0000256" key="2">
    <source>
        <dbReference type="SAM" id="MobiDB-lite"/>
    </source>
</evidence>
<dbReference type="VEuPathDB" id="VectorBase:LLOJ000575"/>
<dbReference type="EnsemblMetazoa" id="LLOJ000575-RA">
    <property type="protein sequence ID" value="LLOJ000575-PA"/>
    <property type="gene ID" value="LLOJ000575"/>
</dbReference>
<evidence type="ECO:0000256" key="1">
    <source>
        <dbReference type="SAM" id="Coils"/>
    </source>
</evidence>
<name>A0A1B0C9F3_LUTLO</name>
<reference evidence="3" key="1">
    <citation type="submission" date="2020-05" db="UniProtKB">
        <authorList>
            <consortium name="EnsemblMetazoa"/>
        </authorList>
    </citation>
    <scope>IDENTIFICATION</scope>
    <source>
        <strain evidence="3">Jacobina</strain>
    </source>
</reference>
<dbReference type="EMBL" id="AJWK01002278">
    <property type="status" value="NOT_ANNOTATED_CDS"/>
    <property type="molecule type" value="Genomic_DNA"/>
</dbReference>
<organism evidence="3 4">
    <name type="scientific">Lutzomyia longipalpis</name>
    <name type="common">Sand fly</name>
    <dbReference type="NCBI Taxonomy" id="7200"/>
    <lineage>
        <taxon>Eukaryota</taxon>
        <taxon>Metazoa</taxon>
        <taxon>Ecdysozoa</taxon>
        <taxon>Arthropoda</taxon>
        <taxon>Hexapoda</taxon>
        <taxon>Insecta</taxon>
        <taxon>Pterygota</taxon>
        <taxon>Neoptera</taxon>
        <taxon>Endopterygota</taxon>
        <taxon>Diptera</taxon>
        <taxon>Nematocera</taxon>
        <taxon>Psychodoidea</taxon>
        <taxon>Psychodidae</taxon>
        <taxon>Lutzomyia</taxon>
        <taxon>Lutzomyia</taxon>
    </lineage>
</organism>
<dbReference type="Proteomes" id="UP000092461">
    <property type="component" value="Unassembled WGS sequence"/>
</dbReference>
<accession>A0A1B0C9F3</accession>
<sequence length="130" mass="15296">MFYKVGGLKPNAVPLPFQDPRDLSPDPQTDSQRIAKRNHIRKLVEATERISFRRAMESSESSDSDSSPTRSYVRKLKIRRLREEVKNLQRTKNTYQCRIKRQSKKISMMRELLSDLTKKNSLMLLNNEKN</sequence>
<proteinExistence type="predicted"/>
<feature type="coiled-coil region" evidence="1">
    <location>
        <begin position="78"/>
        <end position="105"/>
    </location>
</feature>
<evidence type="ECO:0000313" key="3">
    <source>
        <dbReference type="EnsemblMetazoa" id="LLOJ000575-PA"/>
    </source>
</evidence>
<keyword evidence="1" id="KW-0175">Coiled coil</keyword>
<evidence type="ECO:0000313" key="4">
    <source>
        <dbReference type="Proteomes" id="UP000092461"/>
    </source>
</evidence>
<feature type="compositionally biased region" description="Low complexity" evidence="2">
    <location>
        <begin position="58"/>
        <end position="67"/>
    </location>
</feature>
<feature type="region of interest" description="Disordered" evidence="2">
    <location>
        <begin position="53"/>
        <end position="73"/>
    </location>
</feature>
<dbReference type="VEuPathDB" id="VectorBase:LLONM1_004803"/>
<dbReference type="AlphaFoldDB" id="A0A1B0C9F3"/>
<feature type="region of interest" description="Disordered" evidence="2">
    <location>
        <begin position="1"/>
        <end position="33"/>
    </location>
</feature>
<keyword evidence="4" id="KW-1185">Reference proteome</keyword>